<evidence type="ECO:0000313" key="2">
    <source>
        <dbReference type="EMBL" id="VAI79272.1"/>
    </source>
</evidence>
<name>A0A9R1BSF2_TRITD</name>
<dbReference type="AlphaFoldDB" id="A0A9R1BSF2"/>
<reference evidence="2 3" key="1">
    <citation type="submission" date="2017-09" db="EMBL/GenBank/DDBJ databases">
        <authorList>
            <consortium name="International Durum Wheat Genome Sequencing Consortium (IDWGSC)"/>
            <person name="Milanesi L."/>
        </authorList>
    </citation>
    <scope>NUCLEOTIDE SEQUENCE [LARGE SCALE GENOMIC DNA]</scope>
    <source>
        <strain evidence="3">cv. Svevo</strain>
    </source>
</reference>
<feature type="compositionally biased region" description="Polar residues" evidence="1">
    <location>
        <begin position="151"/>
        <end position="160"/>
    </location>
</feature>
<evidence type="ECO:0000256" key="1">
    <source>
        <dbReference type="SAM" id="MobiDB-lite"/>
    </source>
</evidence>
<organism evidence="2 3">
    <name type="scientific">Triticum turgidum subsp. durum</name>
    <name type="common">Durum wheat</name>
    <name type="synonym">Triticum durum</name>
    <dbReference type="NCBI Taxonomy" id="4567"/>
    <lineage>
        <taxon>Eukaryota</taxon>
        <taxon>Viridiplantae</taxon>
        <taxon>Streptophyta</taxon>
        <taxon>Embryophyta</taxon>
        <taxon>Tracheophyta</taxon>
        <taxon>Spermatophyta</taxon>
        <taxon>Magnoliopsida</taxon>
        <taxon>Liliopsida</taxon>
        <taxon>Poales</taxon>
        <taxon>Poaceae</taxon>
        <taxon>BOP clade</taxon>
        <taxon>Pooideae</taxon>
        <taxon>Triticodae</taxon>
        <taxon>Triticeae</taxon>
        <taxon>Triticinae</taxon>
        <taxon>Triticum</taxon>
    </lineage>
</organism>
<dbReference type="EMBL" id="LT934123">
    <property type="protein sequence ID" value="VAI79272.1"/>
    <property type="molecule type" value="Genomic_DNA"/>
</dbReference>
<evidence type="ECO:0000313" key="3">
    <source>
        <dbReference type="Proteomes" id="UP000324705"/>
    </source>
</evidence>
<feature type="region of interest" description="Disordered" evidence="1">
    <location>
        <begin position="34"/>
        <end position="78"/>
    </location>
</feature>
<gene>
    <name evidence="2" type="ORF">TRITD_7Av1G231990</name>
</gene>
<sequence>MGVRPPNSLSPSLVNSQVHEPIKRFLVPATLNSHFLAPTPPKQTGYGLERERGTGDAPAAAPPVECQGSPSPSSRHRHLSLPMRTAWCSRRGTQISSSFSSCNSEPKRLLFELQSAIKQLLSELQFDIDAAPHRALIRFRPPSCVDHGRGSSPSRVQSARCSRRRKRSQYKLASRPDRKPTCLRRDQRFPSQVDGRLPSPATGGRQFLSHLGRSTRSHGGFLFSSKMPKIDIF</sequence>
<protein>
    <submittedName>
        <fullName evidence="2">Uncharacterized protein</fullName>
    </submittedName>
</protein>
<keyword evidence="3" id="KW-1185">Reference proteome</keyword>
<dbReference type="Proteomes" id="UP000324705">
    <property type="component" value="Chromosome 7A"/>
</dbReference>
<proteinExistence type="predicted"/>
<accession>A0A9R1BSF2</accession>
<feature type="region of interest" description="Disordered" evidence="1">
    <location>
        <begin position="141"/>
        <end position="212"/>
    </location>
</feature>
<dbReference type="Gramene" id="TRITD7Av1G231990.1">
    <property type="protein sequence ID" value="TRITD7Av1G231990.1"/>
    <property type="gene ID" value="TRITD7Av1G231990"/>
</dbReference>
<feature type="compositionally biased region" description="Basic and acidic residues" evidence="1">
    <location>
        <begin position="174"/>
        <end position="188"/>
    </location>
</feature>